<evidence type="ECO:0000313" key="3">
    <source>
        <dbReference type="Proteomes" id="UP000011116"/>
    </source>
</evidence>
<feature type="region of interest" description="Disordered" evidence="1">
    <location>
        <begin position="306"/>
        <end position="510"/>
    </location>
</feature>
<evidence type="ECO:0000256" key="1">
    <source>
        <dbReference type="SAM" id="MobiDB-lite"/>
    </source>
</evidence>
<evidence type="ECO:0008006" key="4">
    <source>
        <dbReference type="Google" id="ProtNLM"/>
    </source>
</evidence>
<feature type="compositionally biased region" description="Basic and acidic residues" evidence="1">
    <location>
        <begin position="410"/>
        <end position="437"/>
    </location>
</feature>
<dbReference type="InterPro" id="IPR023674">
    <property type="entry name" value="Ribosomal_uL1-like"/>
</dbReference>
<accession>A0A8I6X9M2</accession>
<feature type="compositionally biased region" description="Basic and acidic residues" evidence="1">
    <location>
        <begin position="373"/>
        <end position="400"/>
    </location>
</feature>
<dbReference type="FunFam" id="3.40.50.790:FF:000007">
    <property type="entry name" value="Ribosomal protein L1p/L10e family"/>
    <property type="match status" value="1"/>
</dbReference>
<dbReference type="SMR" id="A0A8I6X9M2"/>
<dbReference type="Proteomes" id="UP000011116">
    <property type="component" value="Chromosome 1H"/>
</dbReference>
<reference evidence="2" key="2">
    <citation type="submission" date="2020-10" db="EMBL/GenBank/DDBJ databases">
        <authorList>
            <person name="Scholz U."/>
            <person name="Mascher M."/>
            <person name="Fiebig A."/>
        </authorList>
    </citation>
    <scope>NUCLEOTIDE SEQUENCE [LARGE SCALE GENOMIC DNA]</scope>
    <source>
        <strain evidence="2">cv. Morex</strain>
    </source>
</reference>
<feature type="compositionally biased region" description="Basic and acidic residues" evidence="1">
    <location>
        <begin position="485"/>
        <end position="503"/>
    </location>
</feature>
<dbReference type="PANTHER" id="PTHR23105">
    <property type="entry name" value="RIBOSOMAL PROTEIN L7AE FAMILY MEMBER"/>
    <property type="match status" value="1"/>
</dbReference>
<dbReference type="GO" id="GO:0003723">
    <property type="term" value="F:RNA binding"/>
    <property type="evidence" value="ECO:0000318"/>
    <property type="project" value="GO_Central"/>
</dbReference>
<dbReference type="Gene3D" id="3.40.50.790">
    <property type="match status" value="1"/>
</dbReference>
<dbReference type="GO" id="GO:0005730">
    <property type="term" value="C:nucleolus"/>
    <property type="evidence" value="ECO:0000318"/>
    <property type="project" value="GO_Central"/>
</dbReference>
<dbReference type="FunFam" id="3.30.190.20:FF:000005">
    <property type="entry name" value="Ribosomal L1 domain-containing protein 1"/>
    <property type="match status" value="1"/>
</dbReference>
<dbReference type="OrthoDB" id="10251727at2759"/>
<feature type="compositionally biased region" description="Acidic residues" evidence="1">
    <location>
        <begin position="320"/>
        <end position="329"/>
    </location>
</feature>
<dbReference type="AlphaFoldDB" id="A0A8I6X9M2"/>
<dbReference type="EnsemblPlants" id="HORVU.MOREX.r3.1HG0086250.1">
    <property type="protein sequence ID" value="HORVU.MOREX.r3.1HG0086250.1.CDS1"/>
    <property type="gene ID" value="HORVU.MOREX.r3.1HG0086250"/>
</dbReference>
<reference evidence="3" key="1">
    <citation type="journal article" date="2012" name="Nature">
        <title>A physical, genetic and functional sequence assembly of the barley genome.</title>
        <authorList>
            <consortium name="The International Barley Genome Sequencing Consortium"/>
            <person name="Mayer K.F."/>
            <person name="Waugh R."/>
            <person name="Brown J.W."/>
            <person name="Schulman A."/>
            <person name="Langridge P."/>
            <person name="Platzer M."/>
            <person name="Fincher G.B."/>
            <person name="Muehlbauer G.J."/>
            <person name="Sato K."/>
            <person name="Close T.J."/>
            <person name="Wise R.P."/>
            <person name="Stein N."/>
        </authorList>
    </citation>
    <scope>NUCLEOTIDE SEQUENCE [LARGE SCALE GENOMIC DNA]</scope>
    <source>
        <strain evidence="3">cv. Morex</strain>
    </source>
</reference>
<reference evidence="2" key="3">
    <citation type="submission" date="2022-01" db="UniProtKB">
        <authorList>
            <consortium name="EnsemblPlants"/>
        </authorList>
    </citation>
    <scope>IDENTIFICATION</scope>
    <source>
        <strain evidence="2">subsp. vulgare</strain>
    </source>
</reference>
<proteinExistence type="predicted"/>
<evidence type="ECO:0000313" key="2">
    <source>
        <dbReference type="EnsemblPlants" id="HORVU.MOREX.r3.1HG0086250.1.CDS1"/>
    </source>
</evidence>
<dbReference type="Gene3D" id="3.30.190.20">
    <property type="match status" value="1"/>
</dbReference>
<dbReference type="CDD" id="cd00403">
    <property type="entry name" value="Ribosomal_L1"/>
    <property type="match status" value="1"/>
</dbReference>
<gene>
    <name evidence="2" type="primary">LOC123449905</name>
</gene>
<dbReference type="InterPro" id="IPR050257">
    <property type="entry name" value="eL8/uL1-like"/>
</dbReference>
<dbReference type="InterPro" id="IPR028364">
    <property type="entry name" value="Ribosomal_uL1/biogenesis"/>
</dbReference>
<dbReference type="Pfam" id="PF00687">
    <property type="entry name" value="Ribosomal_L1"/>
    <property type="match status" value="1"/>
</dbReference>
<dbReference type="SUPFAM" id="SSF56808">
    <property type="entry name" value="Ribosomal protein L1"/>
    <property type="match status" value="1"/>
</dbReference>
<protein>
    <recommendedName>
        <fullName evidence="4">Ribosomal L1 domain-containing protein 1</fullName>
    </recommendedName>
</protein>
<dbReference type="Gramene" id="HORVU.MOREX.r3.1HG0086250.1">
    <property type="protein sequence ID" value="HORVU.MOREX.r3.1HG0086250.1.CDS1"/>
    <property type="gene ID" value="HORVU.MOREX.r3.1HG0086250"/>
</dbReference>
<sequence>MSPAPQPQLKDKAAHEVPRATVASAVASLTKWMRERAAEAPPNLLADERDDLVVLQLSLRRVPPKPTTKPHLLPLPHPVVAHSAASVCVISDDRAGSGSPAATAILDAARSLKLPVSEVVPFSALRTDYRPYESRRRFAASYDLFLADRALLPMLPRLLGKAFYSTKKAPIAVDFTRAGWPEQVRKVLGSTFLYLRTGTCSGIKVGRLDMEEEEIVENVMAAVEAAVEKVPKKWANVRALHLKAVDSVALPIYQVVPELGMKIEFPVGRLEAGEVIDAAEVETGSKGKDKKMKALKNVDANGGAAGVKYKRKRKNKDQTEDVVMEEAQEVTEKRRKKEAAPSVEVSAGEDLKTPKKGKDKKRALDMEVEDASPAEKKGRKSEEASYKKSKGKKEGSKQVPEEVEVEDASPAEKKGRKSEEASYKKSKGKKEGSKQVPEEVEDVGSKKNKGKKGEVKEGKKKKSMKGDSDDGEVLLDGESTPAAVKVDKEEKKSRGKKSSGDKMKRSRARV</sequence>
<dbReference type="InterPro" id="IPR016095">
    <property type="entry name" value="Ribosomal_uL1_3-a/b-sand"/>
</dbReference>
<name>A0A8I6X9M2_HORVV</name>
<dbReference type="GeneID" id="123449905"/>
<dbReference type="Gramene" id="HORVU.MOREX.r2.1HG0070950.1">
    <property type="protein sequence ID" value="HORVU.MOREX.r2.1HG0070950.1.CDS.1"/>
    <property type="gene ID" value="HORVU.MOREX.r2.1HG0070950"/>
</dbReference>
<dbReference type="RefSeq" id="XP_044983207.1">
    <property type="nucleotide sequence ID" value="XM_045127272.1"/>
</dbReference>
<keyword evidence="3" id="KW-1185">Reference proteome</keyword>
<organism evidence="2 3">
    <name type="scientific">Hordeum vulgare subsp. vulgare</name>
    <name type="common">Domesticated barley</name>
    <dbReference type="NCBI Taxonomy" id="112509"/>
    <lineage>
        <taxon>Eukaryota</taxon>
        <taxon>Viridiplantae</taxon>
        <taxon>Streptophyta</taxon>
        <taxon>Embryophyta</taxon>
        <taxon>Tracheophyta</taxon>
        <taxon>Spermatophyta</taxon>
        <taxon>Magnoliopsida</taxon>
        <taxon>Liliopsida</taxon>
        <taxon>Poales</taxon>
        <taxon>Poaceae</taxon>
        <taxon>BOP clade</taxon>
        <taxon>Pooideae</taxon>
        <taxon>Triticodae</taxon>
        <taxon>Triticeae</taxon>
        <taxon>Hordeinae</taxon>
        <taxon>Hordeum</taxon>
    </lineage>
</organism>
<dbReference type="KEGG" id="hvg:123449905"/>